<dbReference type="AlphaFoldDB" id="S4MVG5"/>
<comment type="caution">
    <text evidence="2">The sequence shown here is derived from an EMBL/GenBank/DDBJ whole genome shotgun (WGS) entry which is preliminary data.</text>
</comment>
<feature type="region of interest" description="Disordered" evidence="1">
    <location>
        <begin position="82"/>
        <end position="103"/>
    </location>
</feature>
<evidence type="ECO:0000313" key="2">
    <source>
        <dbReference type="EMBL" id="EPJ39750.1"/>
    </source>
</evidence>
<dbReference type="PATRIC" id="fig|1283301.3.peg.3215"/>
<keyword evidence="3" id="KW-1185">Reference proteome</keyword>
<dbReference type="EMBL" id="AOPY01001408">
    <property type="protein sequence ID" value="EPJ39750.1"/>
    <property type="molecule type" value="Genomic_DNA"/>
</dbReference>
<proteinExistence type="predicted"/>
<organism evidence="2 3">
    <name type="scientific">Streptomyces afghaniensis 772</name>
    <dbReference type="NCBI Taxonomy" id="1283301"/>
    <lineage>
        <taxon>Bacteria</taxon>
        <taxon>Bacillati</taxon>
        <taxon>Actinomycetota</taxon>
        <taxon>Actinomycetes</taxon>
        <taxon>Kitasatosporales</taxon>
        <taxon>Streptomycetaceae</taxon>
        <taxon>Streptomyces</taxon>
    </lineage>
</organism>
<sequence length="129" mass="13575">MINAVADVKGCDNLAQAAKDLRDAAKQRNQLVTRLSGITVDKLPDHAALTTALTKAWRASASADDHYAAWADQTAGKKGCKKGQARVTGQTQAGNRASGVASAEKTKAAQLWNGIAKKYGLTERGPTQL</sequence>
<reference evidence="2 3" key="1">
    <citation type="submission" date="2013-02" db="EMBL/GenBank/DDBJ databases">
        <title>Draft Genome Sequence of Streptomyces afghaniensis, Which Produces Compounds of the Julimycin B-Complex.</title>
        <authorList>
            <person name="Gruening B.A."/>
            <person name="Praeg A."/>
            <person name="Erxleben A."/>
            <person name="Guenther S."/>
            <person name="Fiedler H.-P."/>
            <person name="Goodfellow M."/>
            <person name="Mueller M."/>
        </authorList>
    </citation>
    <scope>NUCLEOTIDE SEQUENCE [LARGE SCALE GENOMIC DNA]</scope>
    <source>
        <strain evidence="2 3">772</strain>
    </source>
</reference>
<evidence type="ECO:0000313" key="3">
    <source>
        <dbReference type="Proteomes" id="UP000015001"/>
    </source>
</evidence>
<protein>
    <submittedName>
        <fullName evidence="2">Uncharacterized protein</fullName>
    </submittedName>
</protein>
<gene>
    <name evidence="2" type="ORF">STAFG_3243</name>
</gene>
<evidence type="ECO:0000256" key="1">
    <source>
        <dbReference type="SAM" id="MobiDB-lite"/>
    </source>
</evidence>
<dbReference type="HOGENOM" id="CLU_124373_0_0_11"/>
<dbReference type="Proteomes" id="UP000015001">
    <property type="component" value="Unassembled WGS sequence"/>
</dbReference>
<name>S4MVG5_9ACTN</name>
<accession>S4MVG5</accession>